<name>A0A4R4PLI7_9ACTN</name>
<proteinExistence type="predicted"/>
<protein>
    <submittedName>
        <fullName evidence="1">GntR family transcriptional regulator</fullName>
    </submittedName>
</protein>
<feature type="non-terminal residue" evidence="1">
    <location>
        <position position="71"/>
    </location>
</feature>
<reference evidence="1 2" key="1">
    <citation type="submission" date="2019-03" db="EMBL/GenBank/DDBJ databases">
        <title>Draft genome sequences of novel Actinobacteria.</title>
        <authorList>
            <person name="Sahin N."/>
            <person name="Ay H."/>
            <person name="Saygin H."/>
        </authorList>
    </citation>
    <scope>NUCLEOTIDE SEQUENCE [LARGE SCALE GENOMIC DNA]</scope>
    <source>
        <strain evidence="1 2">JCM 30547</strain>
    </source>
</reference>
<accession>A0A4R4PLI7</accession>
<sequence length="71" mass="7151">MSVDEVAAFFGVSPSPVREALRTLLERWGSVVPEEVGDGVVGSAGDAEVVVGEAAGFAGWVAADLGYGGQV</sequence>
<dbReference type="EMBL" id="SMKA01000179">
    <property type="protein sequence ID" value="TDC22858.1"/>
    <property type="molecule type" value="Genomic_DNA"/>
</dbReference>
<organism evidence="1 2">
    <name type="scientific">Kribbella albertanoniae</name>
    <dbReference type="NCBI Taxonomy" id="1266829"/>
    <lineage>
        <taxon>Bacteria</taxon>
        <taxon>Bacillati</taxon>
        <taxon>Actinomycetota</taxon>
        <taxon>Actinomycetes</taxon>
        <taxon>Propionibacteriales</taxon>
        <taxon>Kribbellaceae</taxon>
        <taxon>Kribbella</taxon>
    </lineage>
</organism>
<dbReference type="Proteomes" id="UP000295075">
    <property type="component" value="Unassembled WGS sequence"/>
</dbReference>
<dbReference type="AlphaFoldDB" id="A0A4R4PLI7"/>
<evidence type="ECO:0000313" key="2">
    <source>
        <dbReference type="Proteomes" id="UP000295075"/>
    </source>
</evidence>
<comment type="caution">
    <text evidence="1">The sequence shown here is derived from an EMBL/GenBank/DDBJ whole genome shotgun (WGS) entry which is preliminary data.</text>
</comment>
<evidence type="ECO:0000313" key="1">
    <source>
        <dbReference type="EMBL" id="TDC22858.1"/>
    </source>
</evidence>
<gene>
    <name evidence="1" type="ORF">E1261_29795</name>
</gene>
<keyword evidence="2" id="KW-1185">Reference proteome</keyword>